<evidence type="ECO:0000256" key="1">
    <source>
        <dbReference type="SAM" id="MobiDB-lite"/>
    </source>
</evidence>
<dbReference type="AlphaFoldDB" id="A0A2P4ZP21"/>
<feature type="compositionally biased region" description="Acidic residues" evidence="1">
    <location>
        <begin position="11"/>
        <end position="21"/>
    </location>
</feature>
<accession>A0A2P4ZP21</accession>
<feature type="region of interest" description="Disordered" evidence="1">
    <location>
        <begin position="1"/>
        <end position="28"/>
    </location>
</feature>
<keyword evidence="3" id="KW-1185">Reference proteome</keyword>
<evidence type="ECO:0000313" key="2">
    <source>
        <dbReference type="EMBL" id="PON26028.1"/>
    </source>
</evidence>
<sequence>MESHNEKDKGEDDDADFEDVANPEPTIHNVELKLNEDKMIKTKICVLKTSRTEIDTQRAENSQRSSKMAKISFAKLMY</sequence>
<dbReference type="RefSeq" id="XP_018663272.1">
    <property type="nucleotide sequence ID" value="XM_018803575.1"/>
</dbReference>
<dbReference type="Proteomes" id="UP000054821">
    <property type="component" value="Unassembled WGS sequence"/>
</dbReference>
<reference evidence="2 3" key="1">
    <citation type="journal article" date="2016" name="Genome Announc.">
        <title>Draft Whole-Genome Sequence of Trichoderma gamsii T6085, a Promising Biocontrol Agent of Fusarium Head Blight on Wheat.</title>
        <authorList>
            <person name="Baroncelli R."/>
            <person name="Zapparata A."/>
            <person name="Piaggeschi G."/>
            <person name="Sarrocco S."/>
            <person name="Vannacci G."/>
        </authorList>
    </citation>
    <scope>NUCLEOTIDE SEQUENCE [LARGE SCALE GENOMIC DNA]</scope>
    <source>
        <strain evidence="2 3">T6085</strain>
    </source>
</reference>
<protein>
    <submittedName>
        <fullName evidence="2">Uncharacterized protein</fullName>
    </submittedName>
</protein>
<feature type="compositionally biased region" description="Basic and acidic residues" evidence="1">
    <location>
        <begin position="1"/>
        <end position="10"/>
    </location>
</feature>
<dbReference type="EMBL" id="JPDN02000015">
    <property type="protein sequence ID" value="PON26028.1"/>
    <property type="molecule type" value="Genomic_DNA"/>
</dbReference>
<name>A0A2P4ZP21_9HYPO</name>
<proteinExistence type="predicted"/>
<evidence type="ECO:0000313" key="3">
    <source>
        <dbReference type="Proteomes" id="UP000054821"/>
    </source>
</evidence>
<comment type="caution">
    <text evidence="2">The sequence shown here is derived from an EMBL/GenBank/DDBJ whole genome shotgun (WGS) entry which is preliminary data.</text>
</comment>
<gene>
    <name evidence="2" type="ORF">TGAM01_v204972</name>
</gene>
<organism evidence="2 3">
    <name type="scientific">Trichoderma gamsii</name>
    <dbReference type="NCBI Taxonomy" id="398673"/>
    <lineage>
        <taxon>Eukaryota</taxon>
        <taxon>Fungi</taxon>
        <taxon>Dikarya</taxon>
        <taxon>Ascomycota</taxon>
        <taxon>Pezizomycotina</taxon>
        <taxon>Sordariomycetes</taxon>
        <taxon>Hypocreomycetidae</taxon>
        <taxon>Hypocreales</taxon>
        <taxon>Hypocreaceae</taxon>
        <taxon>Trichoderma</taxon>
    </lineage>
</organism>
<dbReference type="GeneID" id="29983658"/>